<comment type="caution">
    <text evidence="3">The sequence shown here is derived from an EMBL/GenBank/DDBJ whole genome shotgun (WGS) entry which is preliminary data.</text>
</comment>
<proteinExistence type="predicted"/>
<keyword evidence="2" id="KW-0812">Transmembrane</keyword>
<reference evidence="3 4" key="1">
    <citation type="submission" date="2020-03" db="EMBL/GenBank/DDBJ databases">
        <title>WGS of actinomycetes isolated from Thailand.</title>
        <authorList>
            <person name="Thawai C."/>
        </authorList>
    </citation>
    <scope>NUCLEOTIDE SEQUENCE [LARGE SCALE GENOMIC DNA]</scope>
    <source>
        <strain evidence="3 4">HSS6-12</strain>
    </source>
</reference>
<dbReference type="Proteomes" id="UP000783871">
    <property type="component" value="Unassembled WGS sequence"/>
</dbReference>
<feature type="compositionally biased region" description="Gly residues" evidence="1">
    <location>
        <begin position="15"/>
        <end position="27"/>
    </location>
</feature>
<gene>
    <name evidence="3" type="ORF">HCJ94_06260</name>
</gene>
<feature type="compositionally biased region" description="Low complexity" evidence="1">
    <location>
        <begin position="110"/>
        <end position="124"/>
    </location>
</feature>
<sequence length="294" mass="29587">MFALIPPADHPTSGPGYGQPTSGGPGYGRPSSGGPSYGQPTSGPPGYGQPAGSSPYLQPGAFPQPGVDAPGGAPSRRSKLPLVLSLGLVGLLVLCLGGGGLAYVALSGSDDPAPVPSSAPSGDATPRAATEEGTPSAEASSQPRIRLVAPKTLGGRAKSTDPELRALADEMVRDMKSTVRSESGAVGAFYGSPEKQNMVMIAGASGFVLDPKRELDDAVKALSAELNVRRMSTVSPGPLGGVAKCGDGSASDISLGVCVWADQGSVGMIVMFFSSASKAKSEFTSIRGQVEKRS</sequence>
<feature type="region of interest" description="Disordered" evidence="1">
    <location>
        <begin position="1"/>
        <end position="75"/>
    </location>
</feature>
<keyword evidence="4" id="KW-1185">Reference proteome</keyword>
<dbReference type="EMBL" id="JAATEO010000005">
    <property type="protein sequence ID" value="NJP31601.1"/>
    <property type="molecule type" value="Genomic_DNA"/>
</dbReference>
<keyword evidence="2" id="KW-0472">Membrane</keyword>
<feature type="transmembrane region" description="Helical" evidence="2">
    <location>
        <begin position="82"/>
        <end position="106"/>
    </location>
</feature>
<name>A0ABX0Z1D4_9ACTN</name>
<feature type="region of interest" description="Disordered" evidence="1">
    <location>
        <begin position="110"/>
        <end position="161"/>
    </location>
</feature>
<evidence type="ECO:0000256" key="2">
    <source>
        <dbReference type="SAM" id="Phobius"/>
    </source>
</evidence>
<evidence type="ECO:0000313" key="3">
    <source>
        <dbReference type="EMBL" id="NJP31601.1"/>
    </source>
</evidence>
<keyword evidence="2" id="KW-1133">Transmembrane helix</keyword>
<evidence type="ECO:0000256" key="1">
    <source>
        <dbReference type="SAM" id="MobiDB-lite"/>
    </source>
</evidence>
<dbReference type="RefSeq" id="WP_168000017.1">
    <property type="nucleotide sequence ID" value="NZ_JAATEO010000005.1"/>
</dbReference>
<evidence type="ECO:0000313" key="4">
    <source>
        <dbReference type="Proteomes" id="UP000783871"/>
    </source>
</evidence>
<feature type="compositionally biased region" description="Low complexity" evidence="1">
    <location>
        <begin position="28"/>
        <end position="41"/>
    </location>
</feature>
<accession>A0ABX0Z1D4</accession>
<evidence type="ECO:0008006" key="5">
    <source>
        <dbReference type="Google" id="ProtNLM"/>
    </source>
</evidence>
<organism evidence="3 4">
    <name type="scientific">Micromonospora thermarum</name>
    <dbReference type="NCBI Taxonomy" id="2720024"/>
    <lineage>
        <taxon>Bacteria</taxon>
        <taxon>Bacillati</taxon>
        <taxon>Actinomycetota</taxon>
        <taxon>Actinomycetes</taxon>
        <taxon>Micromonosporales</taxon>
        <taxon>Micromonosporaceae</taxon>
        <taxon>Micromonospora</taxon>
    </lineage>
</organism>
<protein>
    <recommendedName>
        <fullName evidence="5">Flagellar basal body-associated protein FliL</fullName>
    </recommendedName>
</protein>